<protein>
    <recommendedName>
        <fullName evidence="4">Metallo-beta-lactamase domain-containing protein</fullName>
    </recommendedName>
</protein>
<organism evidence="2 3">
    <name type="scientific">Tatumella ptyseos ATCC 33301</name>
    <dbReference type="NCBI Taxonomy" id="1005995"/>
    <lineage>
        <taxon>Bacteria</taxon>
        <taxon>Pseudomonadati</taxon>
        <taxon>Pseudomonadota</taxon>
        <taxon>Gammaproteobacteria</taxon>
        <taxon>Enterobacterales</taxon>
        <taxon>Erwiniaceae</taxon>
        <taxon>Tatumella</taxon>
    </lineage>
</organism>
<keyword evidence="3" id="KW-1185">Reference proteome</keyword>
<gene>
    <name evidence="2" type="ORF">GTPT_2556</name>
</gene>
<dbReference type="OrthoDB" id="9815072at2"/>
<feature type="region of interest" description="Disordered" evidence="1">
    <location>
        <begin position="146"/>
        <end position="165"/>
    </location>
</feature>
<dbReference type="eggNOG" id="COG2333">
    <property type="taxonomic scope" value="Bacteria"/>
</dbReference>
<reference evidence="2 3" key="1">
    <citation type="submission" date="2014-05" db="EMBL/GenBank/DDBJ databases">
        <title>ATOL: Assembling a taxonomically balanced genome-scale reconstruction of the evolutionary history of the Enterobacteriaceae.</title>
        <authorList>
            <person name="Plunkett G.III."/>
            <person name="Neeno-Eckwall E.C."/>
            <person name="Glasner J.D."/>
            <person name="Perna N.T."/>
        </authorList>
    </citation>
    <scope>NUCLEOTIDE SEQUENCE [LARGE SCALE GENOMIC DNA]</scope>
    <source>
        <strain evidence="2 3">ATCC 33301</strain>
    </source>
</reference>
<accession>A0A085JD20</accession>
<comment type="caution">
    <text evidence="2">The sequence shown here is derived from an EMBL/GenBank/DDBJ whole genome shotgun (WGS) entry which is preliminary data.</text>
</comment>
<evidence type="ECO:0000313" key="3">
    <source>
        <dbReference type="Proteomes" id="UP000028602"/>
    </source>
</evidence>
<dbReference type="SUPFAM" id="SSF56281">
    <property type="entry name" value="Metallo-hydrolase/oxidoreductase"/>
    <property type="match status" value="1"/>
</dbReference>
<proteinExistence type="predicted"/>
<dbReference type="EMBL" id="JMPR01000038">
    <property type="protein sequence ID" value="KFD18366.1"/>
    <property type="molecule type" value="Genomic_DNA"/>
</dbReference>
<evidence type="ECO:0008006" key="4">
    <source>
        <dbReference type="Google" id="ProtNLM"/>
    </source>
</evidence>
<evidence type="ECO:0000256" key="1">
    <source>
        <dbReference type="SAM" id="MobiDB-lite"/>
    </source>
</evidence>
<name>A0A085JD20_9GAMM</name>
<evidence type="ECO:0000313" key="2">
    <source>
        <dbReference type="EMBL" id="KFD18366.1"/>
    </source>
</evidence>
<dbReference type="Gene3D" id="3.60.15.10">
    <property type="entry name" value="Ribonuclease Z/Hydroxyacylglutathione hydrolase-like"/>
    <property type="match status" value="2"/>
</dbReference>
<dbReference type="Proteomes" id="UP000028602">
    <property type="component" value="Unassembled WGS sequence"/>
</dbReference>
<dbReference type="InterPro" id="IPR036866">
    <property type="entry name" value="RibonucZ/Hydroxyglut_hydro"/>
</dbReference>
<dbReference type="RefSeq" id="WP_029989292.1">
    <property type="nucleotide sequence ID" value="NZ_ATMJ01000001.1"/>
</dbReference>
<dbReference type="AlphaFoldDB" id="A0A085JD20"/>
<sequence>MTSLIVTQRFHPVGNGTFKSGSITGWNATETFNWVYDCGSTSMSTLNRVLGEITRYGWPESINMLVLSHFDNDHVNGVEEILRNCRVKTLVLPYSEWAQTVREISVMGKKGTSPSTSLMQLNPVKWLTSKNFDDRVEEIVLIEGGAGTSPVPYGDDEPEPEPSNFQQEDDIRRFSQNYFSLGSTMSGVPRVRILRHDRSIQALNMGFEFVFYNAEKDFATLGLIIQRNGKLYARHSGSLLSDVKRDIQNTIMNINLHQHLSKIPPDWRKTLKECYERHFGHSGRAKNNISLCMYAAPMRETSCQFHVSEHANRFSSRLFGWTRLNTIMRKTKEPTDRLATLCTGDIHLTSSVISDIQNHLGTGRWKRIGLVQVPHHGSQHSWELGNASLLAPAQFLHCASGTKHHPHPQVQGDLSSSVVHTADRKQGVYVQYEY</sequence>